<keyword evidence="3" id="KW-1185">Reference proteome</keyword>
<feature type="compositionally biased region" description="Low complexity" evidence="1">
    <location>
        <begin position="60"/>
        <end position="72"/>
    </location>
</feature>
<dbReference type="EMBL" id="FQNC01000067">
    <property type="protein sequence ID" value="SGZ05107.1"/>
    <property type="molecule type" value="Genomic_DNA"/>
</dbReference>
<accession>A0A2X0PHQ0</accession>
<evidence type="ECO:0000313" key="2">
    <source>
        <dbReference type="EMBL" id="SGZ05107.1"/>
    </source>
</evidence>
<feature type="region of interest" description="Disordered" evidence="1">
    <location>
        <begin position="1"/>
        <end position="87"/>
    </location>
</feature>
<organism evidence="2 3">
    <name type="scientific">Microbotryum silenes-dioicae</name>
    <dbReference type="NCBI Taxonomy" id="796604"/>
    <lineage>
        <taxon>Eukaryota</taxon>
        <taxon>Fungi</taxon>
        <taxon>Dikarya</taxon>
        <taxon>Basidiomycota</taxon>
        <taxon>Pucciniomycotina</taxon>
        <taxon>Microbotryomycetes</taxon>
        <taxon>Microbotryales</taxon>
        <taxon>Microbotryaceae</taxon>
        <taxon>Microbotryum</taxon>
    </lineage>
</organism>
<gene>
    <name evidence="2" type="primary">BQ5605_C032g11108</name>
    <name evidence="2" type="ORF">BQ5605_C032G11108</name>
</gene>
<name>A0A2X0PHQ0_9BASI</name>
<proteinExistence type="predicted"/>
<dbReference type="AlphaFoldDB" id="A0A2X0PHQ0"/>
<evidence type="ECO:0000313" key="3">
    <source>
        <dbReference type="Proteomes" id="UP000249464"/>
    </source>
</evidence>
<protein>
    <submittedName>
        <fullName evidence="2">BQ5605_C032g11108 protein</fullName>
    </submittedName>
</protein>
<feature type="compositionally biased region" description="Polar residues" evidence="1">
    <location>
        <begin position="41"/>
        <end position="52"/>
    </location>
</feature>
<evidence type="ECO:0000256" key="1">
    <source>
        <dbReference type="SAM" id="MobiDB-lite"/>
    </source>
</evidence>
<reference evidence="2 3" key="1">
    <citation type="submission" date="2016-11" db="EMBL/GenBank/DDBJ databases">
        <authorList>
            <person name="Jaros S."/>
            <person name="Januszkiewicz K."/>
            <person name="Wedrychowicz H."/>
        </authorList>
    </citation>
    <scope>NUCLEOTIDE SEQUENCE [LARGE SCALE GENOMIC DNA]</scope>
</reference>
<feature type="region of interest" description="Disordered" evidence="1">
    <location>
        <begin position="162"/>
        <end position="227"/>
    </location>
</feature>
<feature type="compositionally biased region" description="Polar residues" evidence="1">
    <location>
        <begin position="194"/>
        <end position="207"/>
    </location>
</feature>
<sequence>MGPRTRLPATFTATGDPLKDSTNLVQTRDRKPRDVAAAPVNKSSGASGSGVSPHTAKPLTTSTTAASRVVVSPGPADDPHSGPTHLHLPKALHESQVCAATHHCRRDSLTSDERHDHPASTTAALATLDSHSSTTLNQRQNFTTLKSESKAKVKDLVILTDRDDDDDDDVGEPRKRRRTATSWAVSDSEEAEDNTFQVMHSKPQYSTPYFDGPSNPPNAASGQDGPSVSAATIGAQLERVEIQLARLVDVLTAPSLDNIKSDVGSAKIFVSTPFLCKHHGAAPCSRDVKHRAFYKVLMRHLSSALMQGRSELEDHIKRAQGDSLLLGKTMKSWYKNLEVTITDEHVCWWRVLWQAVKQPDRKATVEADLTGNESHKTANVPGSRSNSFAEKVNHVSSTLAEIAVDAYLEGEYKHGLEFDHQSFLTDQLAPVMPRHDGIKTSQPGRRQNSMQIFCLEVVENPDHEISFASLVEGCLQADQEAAQNPKSKKKKKKTGD</sequence>
<dbReference type="Proteomes" id="UP000249464">
    <property type="component" value="Unassembled WGS sequence"/>
</dbReference>
<feature type="compositionally biased region" description="Polar residues" evidence="1">
    <location>
        <begin position="217"/>
        <end position="227"/>
    </location>
</feature>